<dbReference type="WBParaSite" id="TCNE_0002023401-mRNA-1">
    <property type="protein sequence ID" value="TCNE_0002023401-mRNA-1"/>
    <property type="gene ID" value="TCNE_0002023401"/>
</dbReference>
<dbReference type="EMBL" id="UYWY01028787">
    <property type="protein sequence ID" value="VDM51551.1"/>
    <property type="molecule type" value="Genomic_DNA"/>
</dbReference>
<evidence type="ECO:0000313" key="1">
    <source>
        <dbReference type="EMBL" id="VDM51551.1"/>
    </source>
</evidence>
<reference evidence="1 2" key="2">
    <citation type="submission" date="2018-11" db="EMBL/GenBank/DDBJ databases">
        <authorList>
            <consortium name="Pathogen Informatics"/>
        </authorList>
    </citation>
    <scope>NUCLEOTIDE SEQUENCE [LARGE SCALE GENOMIC DNA]</scope>
</reference>
<dbReference type="AlphaFoldDB" id="A0A183VHL0"/>
<evidence type="ECO:0000313" key="2">
    <source>
        <dbReference type="Proteomes" id="UP000050794"/>
    </source>
</evidence>
<accession>A0A183VHL0</accession>
<gene>
    <name evidence="1" type="ORF">TCNE_LOCUS20230</name>
</gene>
<sequence>MVLILKTNDLLRSIEYRLGTQNRADSFLQRDEIKAYAATLIPQISQVLESVPRPMVLILKTNDLLRSIEYRLGTQNRADSFLQVISQIFVFFFSFLGQFEETQFEYAHVKQTFLRADVQLCRHAVFDI</sequence>
<protein>
    <submittedName>
        <fullName evidence="3">DHC_N1 domain-containing protein</fullName>
    </submittedName>
</protein>
<organism evidence="2 3">
    <name type="scientific">Toxocara canis</name>
    <name type="common">Canine roundworm</name>
    <dbReference type="NCBI Taxonomy" id="6265"/>
    <lineage>
        <taxon>Eukaryota</taxon>
        <taxon>Metazoa</taxon>
        <taxon>Ecdysozoa</taxon>
        <taxon>Nematoda</taxon>
        <taxon>Chromadorea</taxon>
        <taxon>Rhabditida</taxon>
        <taxon>Spirurina</taxon>
        <taxon>Ascaridomorpha</taxon>
        <taxon>Ascaridoidea</taxon>
        <taxon>Toxocaridae</taxon>
        <taxon>Toxocara</taxon>
    </lineage>
</organism>
<evidence type="ECO:0000313" key="3">
    <source>
        <dbReference type="WBParaSite" id="TCNE_0002023401-mRNA-1"/>
    </source>
</evidence>
<dbReference type="Proteomes" id="UP000050794">
    <property type="component" value="Unassembled WGS sequence"/>
</dbReference>
<keyword evidence="2" id="KW-1185">Reference proteome</keyword>
<name>A0A183VHL0_TOXCA</name>
<reference evidence="3" key="1">
    <citation type="submission" date="2016-06" db="UniProtKB">
        <authorList>
            <consortium name="WormBaseParasite"/>
        </authorList>
    </citation>
    <scope>IDENTIFICATION</scope>
</reference>
<proteinExistence type="predicted"/>